<dbReference type="GO" id="GO:0005737">
    <property type="term" value="C:cytoplasm"/>
    <property type="evidence" value="ECO:0007669"/>
    <property type="project" value="UniProtKB-SubCell"/>
</dbReference>
<gene>
    <name evidence="5" type="primary">recX</name>
    <name evidence="8" type="ORF">C4F49_14325</name>
</gene>
<evidence type="ECO:0000256" key="5">
    <source>
        <dbReference type="HAMAP-Rule" id="MF_01114"/>
    </source>
</evidence>
<keyword evidence="4 5" id="KW-0963">Cytoplasm</keyword>
<evidence type="ECO:0000313" key="8">
    <source>
        <dbReference type="EMBL" id="MBE8714856.1"/>
    </source>
</evidence>
<evidence type="ECO:0000256" key="2">
    <source>
        <dbReference type="ARBA" id="ARBA00009695"/>
    </source>
</evidence>
<dbReference type="InterPro" id="IPR053925">
    <property type="entry name" value="RecX_HTH_3rd"/>
</dbReference>
<comment type="subcellular location">
    <subcellularLocation>
        <location evidence="1 5">Cytoplasm</location>
    </subcellularLocation>
</comment>
<dbReference type="EMBL" id="PRDK01000009">
    <property type="protein sequence ID" value="MBE8714856.1"/>
    <property type="molecule type" value="Genomic_DNA"/>
</dbReference>
<dbReference type="Proteomes" id="UP000616201">
    <property type="component" value="Unassembled WGS sequence"/>
</dbReference>
<accession>A0A928UX10</accession>
<feature type="domain" description="RecX second three-helical" evidence="6">
    <location>
        <begin position="62"/>
        <end position="103"/>
    </location>
</feature>
<dbReference type="AlphaFoldDB" id="A0A928UX10"/>
<dbReference type="PANTHER" id="PTHR33602:SF1">
    <property type="entry name" value="REGULATORY PROTEIN RECX FAMILY PROTEIN"/>
    <property type="match status" value="1"/>
</dbReference>
<name>A0A928UX10_9SPHI</name>
<comment type="caution">
    <text evidence="8">The sequence shown here is derived from an EMBL/GenBank/DDBJ whole genome shotgun (WGS) entry which is preliminary data.</text>
</comment>
<dbReference type="HAMAP" id="MF_01114">
    <property type="entry name" value="RecX"/>
    <property type="match status" value="1"/>
</dbReference>
<dbReference type="RefSeq" id="WP_196936715.1">
    <property type="nucleotide sequence ID" value="NZ_MU158698.1"/>
</dbReference>
<dbReference type="InterPro" id="IPR036388">
    <property type="entry name" value="WH-like_DNA-bd_sf"/>
</dbReference>
<comment type="similarity">
    <text evidence="2 5">Belongs to the RecX family.</text>
</comment>
<dbReference type="Gene3D" id="1.10.10.10">
    <property type="entry name" value="Winged helix-like DNA-binding domain superfamily/Winged helix DNA-binding domain"/>
    <property type="match status" value="2"/>
</dbReference>
<evidence type="ECO:0000256" key="3">
    <source>
        <dbReference type="ARBA" id="ARBA00018111"/>
    </source>
</evidence>
<dbReference type="PANTHER" id="PTHR33602">
    <property type="entry name" value="REGULATORY PROTEIN RECX FAMILY PROTEIN"/>
    <property type="match status" value="1"/>
</dbReference>
<dbReference type="InterPro" id="IPR053924">
    <property type="entry name" value="RecX_HTH_2nd"/>
</dbReference>
<evidence type="ECO:0000259" key="7">
    <source>
        <dbReference type="Pfam" id="PF21981"/>
    </source>
</evidence>
<dbReference type="GO" id="GO:0006282">
    <property type="term" value="P:regulation of DNA repair"/>
    <property type="evidence" value="ECO:0007669"/>
    <property type="project" value="UniProtKB-UniRule"/>
</dbReference>
<sequence>MDEGKSRKVKLTPNQARLKLESYCAYQERAQQEVRSKLYEYGLYPNEVEQIISELIENNFLNEERFAKAYVSGKFKIKKWGKLKIVQGLKFKQVSSPLIKLALKEIDLNEYYETLSAILTKKNNSLVESDPFKRKNKLAQYALSRGFESNLVWEILNNNAVD</sequence>
<dbReference type="Pfam" id="PF21981">
    <property type="entry name" value="RecX_HTH3"/>
    <property type="match status" value="1"/>
</dbReference>
<feature type="domain" description="RecX third three-helical" evidence="7">
    <location>
        <begin position="110"/>
        <end position="156"/>
    </location>
</feature>
<proteinExistence type="inferred from homology"/>
<evidence type="ECO:0000256" key="1">
    <source>
        <dbReference type="ARBA" id="ARBA00004496"/>
    </source>
</evidence>
<evidence type="ECO:0000313" key="9">
    <source>
        <dbReference type="Proteomes" id="UP000616201"/>
    </source>
</evidence>
<evidence type="ECO:0000259" key="6">
    <source>
        <dbReference type="Pfam" id="PF02631"/>
    </source>
</evidence>
<organism evidence="8 9">
    <name type="scientific">Sphingobacterium hungaricum</name>
    <dbReference type="NCBI Taxonomy" id="2082723"/>
    <lineage>
        <taxon>Bacteria</taxon>
        <taxon>Pseudomonadati</taxon>
        <taxon>Bacteroidota</taxon>
        <taxon>Sphingobacteriia</taxon>
        <taxon>Sphingobacteriales</taxon>
        <taxon>Sphingobacteriaceae</taxon>
        <taxon>Sphingobacterium</taxon>
    </lineage>
</organism>
<evidence type="ECO:0000256" key="4">
    <source>
        <dbReference type="ARBA" id="ARBA00022490"/>
    </source>
</evidence>
<reference evidence="8" key="1">
    <citation type="submission" date="2018-02" db="EMBL/GenBank/DDBJ databases">
        <authorList>
            <person name="Vasarhelyi B.M."/>
            <person name="Deshmukh S."/>
            <person name="Balint B."/>
            <person name="Kukolya J."/>
        </authorList>
    </citation>
    <scope>NUCLEOTIDE SEQUENCE</scope>
    <source>
        <strain evidence="8">KB22</strain>
    </source>
</reference>
<comment type="function">
    <text evidence="5">Modulates RecA activity.</text>
</comment>
<dbReference type="Pfam" id="PF02631">
    <property type="entry name" value="RecX_HTH2"/>
    <property type="match status" value="1"/>
</dbReference>
<dbReference type="InterPro" id="IPR003783">
    <property type="entry name" value="Regulatory_RecX"/>
</dbReference>
<protein>
    <recommendedName>
        <fullName evidence="3 5">Regulatory protein RecX</fullName>
    </recommendedName>
</protein>
<keyword evidence="9" id="KW-1185">Reference proteome</keyword>